<gene>
    <name evidence="4" type="ORF">UFOPK1684_01199</name>
</gene>
<dbReference type="PANTHER" id="PTHR13932:SF5">
    <property type="entry name" value="RADICAL S-ADENOSYL METHIONINE DOMAIN-CONTAINING PROTEIN 1, MITOCHONDRIAL"/>
    <property type="match status" value="1"/>
</dbReference>
<dbReference type="NCBIfam" id="TIGR00539">
    <property type="entry name" value="hemN_rel"/>
    <property type="match status" value="1"/>
</dbReference>
<dbReference type="SMART" id="SM00729">
    <property type="entry name" value="Elp3"/>
    <property type="match status" value="1"/>
</dbReference>
<dbReference type="InterPro" id="IPR006638">
    <property type="entry name" value="Elp3/MiaA/NifB-like_rSAM"/>
</dbReference>
<feature type="compositionally biased region" description="Pro residues" evidence="2">
    <location>
        <begin position="1"/>
        <end position="10"/>
    </location>
</feature>
<name>A0A6J6EQJ0_9ZZZZ</name>
<reference evidence="4" key="1">
    <citation type="submission" date="2020-05" db="EMBL/GenBank/DDBJ databases">
        <authorList>
            <person name="Chiriac C."/>
            <person name="Salcher M."/>
            <person name="Ghai R."/>
            <person name="Kavagutti S V."/>
        </authorList>
    </citation>
    <scope>NUCLEOTIDE SEQUENCE</scope>
</reference>
<dbReference type="PROSITE" id="PS51918">
    <property type="entry name" value="RADICAL_SAM"/>
    <property type="match status" value="1"/>
</dbReference>
<sequence length="413" mass="44463">MRSGFPPVPSSLPEGDSAPADGRLPPGVVDGAPERSLGLYVHIPFCAARCGYCDFNTYTADELDGVSRDSYPGSALLEMDLAAAVLSEAGLPTRKLSSVFFGGGTPTLLGPEPLLRVLERATDLWGLTPGAEVTIEANPDSVDEDDLAALAQGGVTRVSVGVQSVVPGVLRTLDRTHTPERVPLTVAAVKEAGLDVSVDLIFGSPGETLAQWDATVQAAIELDPDHISAYSLIVEPGTALARRIQRGELPVPDDDLQAEMYVLADEAFSRAGYSWYEISNWAKSPQRESVHNRSYWSNEDWWGIGPGAHSHVGGVRWWNVKHPSAYAKRLAEGVSPAHAREVLLAEDQALERVLLGLRLREGIPKEWIDPAKGPVIAEFIARDLVDGRQALAGRLVLTRAGRLVADHLVRELT</sequence>
<dbReference type="Gene3D" id="3.30.750.200">
    <property type="match status" value="1"/>
</dbReference>
<dbReference type="EMBL" id="CAEZTM010000065">
    <property type="protein sequence ID" value="CAB4578327.1"/>
    <property type="molecule type" value="Genomic_DNA"/>
</dbReference>
<comment type="similarity">
    <text evidence="1">Belongs to the anaerobic coproporphyrinogen-III oxidase family. HemW subfamily.</text>
</comment>
<organism evidence="4">
    <name type="scientific">freshwater metagenome</name>
    <dbReference type="NCBI Taxonomy" id="449393"/>
    <lineage>
        <taxon>unclassified sequences</taxon>
        <taxon>metagenomes</taxon>
        <taxon>ecological metagenomes</taxon>
    </lineage>
</organism>
<feature type="region of interest" description="Disordered" evidence="2">
    <location>
        <begin position="1"/>
        <end position="28"/>
    </location>
</feature>
<protein>
    <submittedName>
        <fullName evidence="4">Unannotated protein</fullName>
    </submittedName>
</protein>
<dbReference type="SFLD" id="SFLDF00288">
    <property type="entry name" value="HemN-like__clustered_with_nucl"/>
    <property type="match status" value="1"/>
</dbReference>
<evidence type="ECO:0000256" key="1">
    <source>
        <dbReference type="ARBA" id="ARBA00006100"/>
    </source>
</evidence>
<evidence type="ECO:0000313" key="4">
    <source>
        <dbReference type="EMBL" id="CAB4578327.1"/>
    </source>
</evidence>
<evidence type="ECO:0000259" key="3">
    <source>
        <dbReference type="PROSITE" id="PS51918"/>
    </source>
</evidence>
<dbReference type="GO" id="GO:0005737">
    <property type="term" value="C:cytoplasm"/>
    <property type="evidence" value="ECO:0007669"/>
    <property type="project" value="InterPro"/>
</dbReference>
<dbReference type="SFLD" id="SFLDF00562">
    <property type="entry name" value="HemN-like__clustered_with_heat"/>
    <property type="match status" value="1"/>
</dbReference>
<dbReference type="InterPro" id="IPR058240">
    <property type="entry name" value="rSAM_sf"/>
</dbReference>
<dbReference type="SFLD" id="SFLDS00029">
    <property type="entry name" value="Radical_SAM"/>
    <property type="match status" value="1"/>
</dbReference>
<feature type="domain" description="Radical SAM core" evidence="3">
    <location>
        <begin position="31"/>
        <end position="274"/>
    </location>
</feature>
<dbReference type="CDD" id="cd01335">
    <property type="entry name" value="Radical_SAM"/>
    <property type="match status" value="1"/>
</dbReference>
<evidence type="ECO:0000256" key="2">
    <source>
        <dbReference type="SAM" id="MobiDB-lite"/>
    </source>
</evidence>
<dbReference type="PANTHER" id="PTHR13932">
    <property type="entry name" value="COPROPORPHYRINIGEN III OXIDASE"/>
    <property type="match status" value="1"/>
</dbReference>
<dbReference type="SFLD" id="SFLDG01065">
    <property type="entry name" value="anaerobic_coproporphyrinogen-I"/>
    <property type="match status" value="1"/>
</dbReference>
<proteinExistence type="inferred from homology"/>
<dbReference type="InterPro" id="IPR007197">
    <property type="entry name" value="rSAM"/>
</dbReference>
<dbReference type="GO" id="GO:0004109">
    <property type="term" value="F:coproporphyrinogen oxidase activity"/>
    <property type="evidence" value="ECO:0007669"/>
    <property type="project" value="InterPro"/>
</dbReference>
<dbReference type="Pfam" id="PF04055">
    <property type="entry name" value="Radical_SAM"/>
    <property type="match status" value="1"/>
</dbReference>
<dbReference type="GO" id="GO:0051539">
    <property type="term" value="F:4 iron, 4 sulfur cluster binding"/>
    <property type="evidence" value="ECO:0007669"/>
    <property type="project" value="InterPro"/>
</dbReference>
<dbReference type="SUPFAM" id="SSF102114">
    <property type="entry name" value="Radical SAM enzymes"/>
    <property type="match status" value="1"/>
</dbReference>
<dbReference type="AlphaFoldDB" id="A0A6J6EQJ0"/>
<dbReference type="InterPro" id="IPR034505">
    <property type="entry name" value="Coproporphyrinogen-III_oxidase"/>
</dbReference>
<dbReference type="GO" id="GO:0006779">
    <property type="term" value="P:porphyrin-containing compound biosynthetic process"/>
    <property type="evidence" value="ECO:0007669"/>
    <property type="project" value="InterPro"/>
</dbReference>
<dbReference type="InterPro" id="IPR004559">
    <property type="entry name" value="HemW-like"/>
</dbReference>
<accession>A0A6J6EQJ0</accession>